<dbReference type="Proteomes" id="UP000789405">
    <property type="component" value="Unassembled WGS sequence"/>
</dbReference>
<comment type="caution">
    <text evidence="1">The sequence shown here is derived from an EMBL/GenBank/DDBJ whole genome shotgun (WGS) entry which is preliminary data.</text>
</comment>
<name>A0A9N9NF22_9GLOM</name>
<evidence type="ECO:0000313" key="2">
    <source>
        <dbReference type="Proteomes" id="UP000789405"/>
    </source>
</evidence>
<dbReference type="OrthoDB" id="10392125at2759"/>
<accession>A0A9N9NF22</accession>
<dbReference type="AlphaFoldDB" id="A0A9N9NF22"/>
<dbReference type="EMBL" id="CAJVPY010011639">
    <property type="protein sequence ID" value="CAG8728642.1"/>
    <property type="molecule type" value="Genomic_DNA"/>
</dbReference>
<keyword evidence="2" id="KW-1185">Reference proteome</keyword>
<proteinExistence type="predicted"/>
<organism evidence="1 2">
    <name type="scientific">Dentiscutata erythropus</name>
    <dbReference type="NCBI Taxonomy" id="1348616"/>
    <lineage>
        <taxon>Eukaryota</taxon>
        <taxon>Fungi</taxon>
        <taxon>Fungi incertae sedis</taxon>
        <taxon>Mucoromycota</taxon>
        <taxon>Glomeromycotina</taxon>
        <taxon>Glomeromycetes</taxon>
        <taxon>Diversisporales</taxon>
        <taxon>Gigasporaceae</taxon>
        <taxon>Dentiscutata</taxon>
    </lineage>
</organism>
<protein>
    <submittedName>
        <fullName evidence="1">18364_t:CDS:1</fullName>
    </submittedName>
</protein>
<evidence type="ECO:0000313" key="1">
    <source>
        <dbReference type="EMBL" id="CAG8728642.1"/>
    </source>
</evidence>
<sequence>MTASVKEDLKIDNEDIVINVSTKNYVEQDYIDLKLTCYYPTSIYYLTNTTAIIKKDSVVYVNRELIITNDDNISTSIIAQTIATRVKEST</sequence>
<gene>
    <name evidence="1" type="ORF">DERYTH_LOCUS14927</name>
</gene>
<reference evidence="1" key="1">
    <citation type="submission" date="2021-06" db="EMBL/GenBank/DDBJ databases">
        <authorList>
            <person name="Kallberg Y."/>
            <person name="Tangrot J."/>
            <person name="Rosling A."/>
        </authorList>
    </citation>
    <scope>NUCLEOTIDE SEQUENCE</scope>
    <source>
        <strain evidence="1">MA453B</strain>
    </source>
</reference>